<reference evidence="5" key="1">
    <citation type="submission" date="2018-04" db="EMBL/GenBank/DDBJ databases">
        <authorList>
            <person name="Cornet L."/>
        </authorList>
    </citation>
    <scope>NUCLEOTIDE SEQUENCE [LARGE SCALE GENOMIC DNA]</scope>
</reference>
<feature type="binding site" evidence="3">
    <location>
        <position position="472"/>
    </location>
    <ligand>
        <name>Zn(2+)</name>
        <dbReference type="ChEBI" id="CHEBI:29105"/>
        <label>2</label>
    </ligand>
</feature>
<dbReference type="InterPro" id="IPR001343">
    <property type="entry name" value="Hemolysn_Ca-bd"/>
</dbReference>
<dbReference type="SUPFAM" id="SSF53649">
    <property type="entry name" value="Alkaline phosphatase-like"/>
    <property type="match status" value="1"/>
</dbReference>
<keyword evidence="3" id="KW-0479">Metal-binding</keyword>
<comment type="cofactor">
    <cofactor evidence="3">
        <name>Zn(2+)</name>
        <dbReference type="ChEBI" id="CHEBI:29105"/>
    </cofactor>
    <text evidence="3">Binds 2 Zn(2+) ions.</text>
</comment>
<feature type="binding site" evidence="3">
    <location>
        <position position="216"/>
    </location>
    <ligand>
        <name>Mg(2+)</name>
        <dbReference type="ChEBI" id="CHEBI:18420"/>
    </ligand>
</feature>
<organism evidence="4 5">
    <name type="scientific">Phormidesmis priestleyi</name>
    <dbReference type="NCBI Taxonomy" id="268141"/>
    <lineage>
        <taxon>Bacteria</taxon>
        <taxon>Bacillati</taxon>
        <taxon>Cyanobacteriota</taxon>
        <taxon>Cyanophyceae</taxon>
        <taxon>Leptolyngbyales</taxon>
        <taxon>Leptolyngbyaceae</taxon>
        <taxon>Phormidesmis</taxon>
    </lineage>
</organism>
<dbReference type="GO" id="GO:0005509">
    <property type="term" value="F:calcium ion binding"/>
    <property type="evidence" value="ECO:0007669"/>
    <property type="project" value="InterPro"/>
</dbReference>
<protein>
    <submittedName>
        <fullName evidence="4">Alkaline phosphatase</fullName>
    </submittedName>
</protein>
<dbReference type="PANTHER" id="PTHR11596">
    <property type="entry name" value="ALKALINE PHOSPHATASE"/>
    <property type="match status" value="1"/>
</dbReference>
<dbReference type="Pfam" id="PF00245">
    <property type="entry name" value="Alk_phosphatase"/>
    <property type="match status" value="2"/>
</dbReference>
<dbReference type="SUPFAM" id="SSF51120">
    <property type="entry name" value="beta-Roll"/>
    <property type="match status" value="1"/>
</dbReference>
<keyword evidence="1" id="KW-0597">Phosphoprotein</keyword>
<reference evidence="4 5" key="2">
    <citation type="submission" date="2018-06" db="EMBL/GenBank/DDBJ databases">
        <title>Metagenomic assembly of (sub)arctic Cyanobacteria and their associated microbiome from non-axenic cultures.</title>
        <authorList>
            <person name="Baurain D."/>
        </authorList>
    </citation>
    <scope>NUCLEOTIDE SEQUENCE [LARGE SCALE GENOMIC DNA]</scope>
    <source>
        <strain evidence="4">ULC027bin1</strain>
    </source>
</reference>
<sequence length="764" mass="79567">MAKNVILMVGDAMGWNAARAAAIAKQIDEGNIGTSLSDFYTEGKGSGLNFQTLENYTLATNYGTTIANQKGVYSTGNSALLDSNELITGPIPQDLIVPVTGANPVRPGFEFDPAFNPGTKASGGATTAEASGNLVGYDPVRGGATPWEAGTDPEYIKHSYPDSANTATTLYTGVKSYNNAVGVDIFEQSLESILATANKNGKSTGLVTSVPIDHATPAAAAANVNRRGKYDGDFPSIDNILQQELREYQPTVLLGGGHPLSTTDDAALPDGVEPDFTFIKESTYEELSSNPNSNIYGYSFLERGTDAASNLAAAAASIDPNSGQRLLGLYGARGQNGNLPVASANGDYSLTGLDMFSVFSSTSGDATDQMPSPDMERPLALGETDAEFIARERNENPTLSDLSLAALDVLEDDPDGFWMMIEGGDIDWSFHDDNLDNMIGTTLAFDNAVGDVISWINNNGGFEENLLIVTADHDQYLTLNDNFPELLRQQGAEALTFDANAPDAAGHYFGSNPDIKYGWGSHTNRQVPVYYQGDGSEVLTDLIGDGFDSYGNAIPGVANSVDQSHIYQAMYAAITNGAAPLPTPAIPTAATSVEPVTASIVPEFSFAAAGGDIVEIDAQNQIFFGGDGDDFFDATNSKGGNRVFGRDGDDLILGGSNDIIVGGAGDDTLFAGEGGNTLTGGAGADQFWVAYGGIPGTGNIITDFTIGTDVIGFGGISGVSSFADVDLVQSGADTRILSPAGGLAIAVLQNVLASNLGASNFAFG</sequence>
<dbReference type="Proteomes" id="UP000249794">
    <property type="component" value="Unassembled WGS sequence"/>
</dbReference>
<dbReference type="GO" id="GO:0004035">
    <property type="term" value="F:alkaline phosphatase activity"/>
    <property type="evidence" value="ECO:0007669"/>
    <property type="project" value="TreeGrafter"/>
</dbReference>
<comment type="caution">
    <text evidence="4">The sequence shown here is derived from an EMBL/GenBank/DDBJ whole genome shotgun (WGS) entry which is preliminary data.</text>
</comment>
<dbReference type="InterPro" id="IPR011049">
    <property type="entry name" value="Serralysin-like_metalloprot_C"/>
</dbReference>
<dbReference type="PANTHER" id="PTHR11596:SF5">
    <property type="entry name" value="ALKALINE PHOSPHATASE"/>
    <property type="match status" value="1"/>
</dbReference>
<dbReference type="AlphaFoldDB" id="A0A2W4XKC5"/>
<feature type="binding site" evidence="3">
    <location>
        <position position="427"/>
    </location>
    <ligand>
        <name>Zn(2+)</name>
        <dbReference type="ChEBI" id="CHEBI:29105"/>
        <label>2</label>
    </ligand>
</feature>
<evidence type="ECO:0000256" key="1">
    <source>
        <dbReference type="ARBA" id="ARBA00022553"/>
    </source>
</evidence>
<evidence type="ECO:0000313" key="5">
    <source>
        <dbReference type="Proteomes" id="UP000249794"/>
    </source>
</evidence>
<evidence type="ECO:0000256" key="3">
    <source>
        <dbReference type="PIRSR" id="PIRSR601952-2"/>
    </source>
</evidence>
<keyword evidence="3" id="KW-0862">Zinc</keyword>
<dbReference type="InterPro" id="IPR001952">
    <property type="entry name" value="Alkaline_phosphatase"/>
</dbReference>
<keyword evidence="3" id="KW-0460">Magnesium</keyword>
<dbReference type="SMART" id="SM00098">
    <property type="entry name" value="alkPPc"/>
    <property type="match status" value="1"/>
</dbReference>
<feature type="active site" description="Phosphoserine intermediate" evidence="2">
    <location>
        <position position="163"/>
    </location>
</feature>
<dbReference type="Gene3D" id="2.150.10.10">
    <property type="entry name" value="Serralysin-like metalloprotease, C-terminal"/>
    <property type="match status" value="1"/>
</dbReference>
<evidence type="ECO:0000313" key="4">
    <source>
        <dbReference type="EMBL" id="PZO54859.1"/>
    </source>
</evidence>
<feature type="binding site" evidence="3">
    <location>
        <position position="431"/>
    </location>
    <ligand>
        <name>Zn(2+)</name>
        <dbReference type="ChEBI" id="CHEBI:29105"/>
        <label>2</label>
    </ligand>
</feature>
<dbReference type="InterPro" id="IPR017850">
    <property type="entry name" value="Alkaline_phosphatase_core_sf"/>
</dbReference>
<accession>A0A2W4XKC5</accession>
<dbReference type="Pfam" id="PF00353">
    <property type="entry name" value="HemolysinCabind"/>
    <property type="match status" value="1"/>
</dbReference>
<dbReference type="Gene3D" id="3.40.720.10">
    <property type="entry name" value="Alkaline Phosphatase, subunit A"/>
    <property type="match status" value="1"/>
</dbReference>
<comment type="cofactor">
    <cofactor evidence="3">
        <name>Mg(2+)</name>
        <dbReference type="ChEBI" id="CHEBI:18420"/>
    </cofactor>
    <text evidence="3">Binds 1 Mg(2+) ion.</text>
</comment>
<feature type="binding site" evidence="3">
    <location>
        <position position="422"/>
    </location>
    <ligand>
        <name>Mg(2+)</name>
        <dbReference type="ChEBI" id="CHEBI:18420"/>
    </ligand>
</feature>
<feature type="binding site" evidence="3">
    <location>
        <position position="214"/>
    </location>
    <ligand>
        <name>Mg(2+)</name>
        <dbReference type="ChEBI" id="CHEBI:18420"/>
    </ligand>
</feature>
<evidence type="ECO:0000256" key="2">
    <source>
        <dbReference type="PIRSR" id="PIRSR601952-1"/>
    </source>
</evidence>
<dbReference type="EMBL" id="QBMP01000106">
    <property type="protein sequence ID" value="PZO54859.1"/>
    <property type="molecule type" value="Genomic_DNA"/>
</dbReference>
<feature type="binding site" evidence="3">
    <location>
        <position position="473"/>
    </location>
    <ligand>
        <name>Zn(2+)</name>
        <dbReference type="ChEBI" id="CHEBI:29105"/>
        <label>2</label>
    </ligand>
</feature>
<name>A0A2W4XKC5_9CYAN</name>
<proteinExistence type="predicted"/>
<gene>
    <name evidence="4" type="ORF">DCF15_11180</name>
</gene>